<evidence type="ECO:0000256" key="1">
    <source>
        <dbReference type="SAM" id="MobiDB-lite"/>
    </source>
</evidence>
<dbReference type="Proteomes" id="UP000007431">
    <property type="component" value="Unassembled WGS sequence"/>
</dbReference>
<organism evidence="3">
    <name type="scientific">Schizophyllum commune (strain H4-8 / FGSC 9210)</name>
    <name type="common">Split gill fungus</name>
    <dbReference type="NCBI Taxonomy" id="578458"/>
    <lineage>
        <taxon>Eukaryota</taxon>
        <taxon>Fungi</taxon>
        <taxon>Dikarya</taxon>
        <taxon>Basidiomycota</taxon>
        <taxon>Agaricomycotina</taxon>
        <taxon>Agaricomycetes</taxon>
        <taxon>Agaricomycetidae</taxon>
        <taxon>Agaricales</taxon>
        <taxon>Schizophyllaceae</taxon>
        <taxon>Schizophyllum</taxon>
    </lineage>
</organism>
<dbReference type="EMBL" id="GL377312">
    <property type="protein sequence ID" value="EFI92544.1"/>
    <property type="molecule type" value="Genomic_DNA"/>
</dbReference>
<dbReference type="AlphaFoldDB" id="D8QGS4"/>
<dbReference type="InParanoid" id="D8QGS4"/>
<proteinExistence type="predicted"/>
<evidence type="ECO:0000313" key="3">
    <source>
        <dbReference type="Proteomes" id="UP000007431"/>
    </source>
</evidence>
<name>D8QGS4_SCHCM</name>
<protein>
    <submittedName>
        <fullName evidence="2">Uncharacterized protein</fullName>
    </submittedName>
</protein>
<reference evidence="2 3" key="1">
    <citation type="journal article" date="2010" name="Nat. Biotechnol.">
        <title>Genome sequence of the model mushroom Schizophyllum commune.</title>
        <authorList>
            <person name="Ohm R.A."/>
            <person name="de Jong J.F."/>
            <person name="Lugones L.G."/>
            <person name="Aerts A."/>
            <person name="Kothe E."/>
            <person name="Stajich J.E."/>
            <person name="de Vries R.P."/>
            <person name="Record E."/>
            <person name="Levasseur A."/>
            <person name="Baker S.E."/>
            <person name="Bartholomew K.A."/>
            <person name="Coutinho P.M."/>
            <person name="Erdmann S."/>
            <person name="Fowler T.J."/>
            <person name="Gathman A.C."/>
            <person name="Lombard V."/>
            <person name="Henrissat B."/>
            <person name="Knabe N."/>
            <person name="Kuees U."/>
            <person name="Lilly W.W."/>
            <person name="Lindquist E."/>
            <person name="Lucas S."/>
            <person name="Magnuson J.K."/>
            <person name="Piumi F."/>
            <person name="Raudaskoski M."/>
            <person name="Salamov A."/>
            <person name="Schmutz J."/>
            <person name="Schwarze F.W.M.R."/>
            <person name="vanKuyk P.A."/>
            <person name="Horton J.S."/>
            <person name="Grigoriev I.V."/>
            <person name="Woesten H.A.B."/>
        </authorList>
    </citation>
    <scope>NUCLEOTIDE SEQUENCE [LARGE SCALE GENOMIC DNA]</scope>
    <source>
        <strain evidence="3">H4-8 / FGSC 9210</strain>
    </source>
</reference>
<feature type="region of interest" description="Disordered" evidence="1">
    <location>
        <begin position="1"/>
        <end position="73"/>
    </location>
</feature>
<evidence type="ECO:0000313" key="2">
    <source>
        <dbReference type="EMBL" id="EFI92544.1"/>
    </source>
</evidence>
<accession>D8QGS4</accession>
<gene>
    <name evidence="2" type="ORF">SCHCODRAFT_113066</name>
</gene>
<feature type="compositionally biased region" description="Low complexity" evidence="1">
    <location>
        <begin position="46"/>
        <end position="56"/>
    </location>
</feature>
<sequence>MYSGTYSSPSPFPPSTALPHHTLPRHTGPFATLTPSHHHPLPPTSRPSSSPSFLTSPSPPSPPPPSSPTALPHHSTLVILTPSLFVHPRTTLPHHLQTLLRRLRPPYLRLYHLLLPFSPSDPFPPAVI</sequence>
<dbReference type="HOGENOM" id="CLU_1960848_0_0_1"/>
<keyword evidence="3" id="KW-1185">Reference proteome</keyword>
<feature type="compositionally biased region" description="Pro residues" evidence="1">
    <location>
        <begin position="57"/>
        <end position="67"/>
    </location>
</feature>
<feature type="non-terminal residue" evidence="2">
    <location>
        <position position="128"/>
    </location>
</feature>